<dbReference type="EMBL" id="CP137310">
    <property type="protein sequence ID" value="WQF84539.1"/>
    <property type="molecule type" value="Genomic_DNA"/>
</dbReference>
<reference evidence="3" key="1">
    <citation type="journal article" date="2023" name="bioRxiv">
        <title>Complete genome of the Medicago anthracnose fungus, Colletotrichum destructivum, reveals a mini-chromosome-like region within a core chromosome.</title>
        <authorList>
            <person name="Lapalu N."/>
            <person name="Simon A."/>
            <person name="Lu A."/>
            <person name="Plaumann P.-L."/>
            <person name="Amselem J."/>
            <person name="Pigne S."/>
            <person name="Auger A."/>
            <person name="Koch C."/>
            <person name="Dallery J.-F."/>
            <person name="O'Connell R.J."/>
        </authorList>
    </citation>
    <scope>NUCLEOTIDE SEQUENCE [LARGE SCALE GENOMIC DNA]</scope>
    <source>
        <strain evidence="3">CBS 520.97</strain>
    </source>
</reference>
<proteinExistence type="predicted"/>
<feature type="region of interest" description="Disordered" evidence="1">
    <location>
        <begin position="429"/>
        <end position="470"/>
    </location>
</feature>
<evidence type="ECO:0000313" key="3">
    <source>
        <dbReference type="Proteomes" id="UP001322277"/>
    </source>
</evidence>
<dbReference type="AlphaFoldDB" id="A0AAX4IME7"/>
<dbReference type="GeneID" id="87946056"/>
<sequence length="989" mass="111429">MSHSASILSKTLQSITVTKIRELEKQRAQYETRKSAVLVDADRHLDQGERISCLLGGVRDLYRSGKDNNVGVVDNTEMLLAQSRYDPSVPAHMLRSCEGLLRSKLDVQSHKLSMAHLYSSLVTEWMNPGEPMEGDGGGGSEEEAAEEESSFEVVDRQKERLQSLCDQFEKVVFTPLETDEAEINEYLDSFFDTYEKKEVLATVRDHVRKTSVALLQTGRPFNEKTLKQCIRGLLEQDLLSDEKQTMLREFEQNGVVLREIADVLNTRFADLKTWDWDAGEEGVPVLPRQQLNGKYRIWMDEDVLQAIFIHYIGIRSCVDLKKVLTRVVSGESGPFWRWHAGPSLTEREAQRRAFYLGESITGAPEVARHFTARKLTDDESKSRARERGVSLDAPVRTIKAGTIVAHRRDDYIGNFCVAALPSRVDTLNNGLYADEGEQPQDSDDEYNDEDDDDDDDDDYDRASRWVTGGGNEKPNIKQVLLRTLATEIMVQQALHGQAAVVQSDLKWFGASLSHTSIFAVMRFFGFPENLVAFYRKVLEAPLNLSPSSDSHRAANEPPPPPQAPRVRRRGMPMARAPEKLIGELVLFVMDMAVNQETGLQLYRLHDDLWVAGDPSHTAKAWGAMRRFARVMGLEFNDKKTGSVYLVDQGVSRDEAVAAELPDGPVGVGHLVLDPESGRWAVDQENVAKHVAQLKKQLAESRSVLDWVRTWNSCTGRFFGHAFGEPACCFGEEHVQSVLETYRKMQRDIFEPWCKIADDHDDGMAAASNGGTEGKYSVVGYVKSKIAQRFGVSDVSDAFLLFPDQLGGLGLRNPFIPFLMAQEGLKHRYSATDIVKEYLAMDLEEYELKKKYFEALGGAREREARAERAIGGHFDPADILGPGEADGFMGLEEFAARRELTSASFGTVYRCLLKTPPVAQPRTDREVDDTLRRLSIRPESMFAEVKWVLQMYHKEAEERFDGLRLVEKQFLPLGVIAMMRKRAVRWGLVL</sequence>
<gene>
    <name evidence="2" type="ORF">CDEST_09553</name>
</gene>
<organism evidence="2 3">
    <name type="scientific">Colletotrichum destructivum</name>
    <dbReference type="NCBI Taxonomy" id="34406"/>
    <lineage>
        <taxon>Eukaryota</taxon>
        <taxon>Fungi</taxon>
        <taxon>Dikarya</taxon>
        <taxon>Ascomycota</taxon>
        <taxon>Pezizomycotina</taxon>
        <taxon>Sordariomycetes</taxon>
        <taxon>Hypocreomycetidae</taxon>
        <taxon>Glomerellales</taxon>
        <taxon>Glomerellaceae</taxon>
        <taxon>Colletotrichum</taxon>
        <taxon>Colletotrichum destructivum species complex</taxon>
    </lineage>
</organism>
<evidence type="ECO:0000313" key="2">
    <source>
        <dbReference type="EMBL" id="WQF84539.1"/>
    </source>
</evidence>
<dbReference type="PANTHER" id="PTHR37015:SF1">
    <property type="entry name" value="REVERSE TRANSCRIPTASE DOMAIN-CONTAINING PROTEIN"/>
    <property type="match status" value="1"/>
</dbReference>
<dbReference type="RefSeq" id="XP_062781763.1">
    <property type="nucleotide sequence ID" value="XM_062925712.1"/>
</dbReference>
<evidence type="ECO:0008006" key="4">
    <source>
        <dbReference type="Google" id="ProtNLM"/>
    </source>
</evidence>
<dbReference type="PANTHER" id="PTHR37015">
    <property type="entry name" value="REVERSE TRANSCRIPTASE DOMAIN-CONTAINING PROTEIN"/>
    <property type="match status" value="1"/>
</dbReference>
<name>A0AAX4IME7_9PEZI</name>
<feature type="compositionally biased region" description="Acidic residues" evidence="1">
    <location>
        <begin position="140"/>
        <end position="150"/>
    </location>
</feature>
<dbReference type="KEGG" id="cdet:87946056"/>
<accession>A0AAX4IME7</accession>
<evidence type="ECO:0000256" key="1">
    <source>
        <dbReference type="SAM" id="MobiDB-lite"/>
    </source>
</evidence>
<feature type="compositionally biased region" description="Acidic residues" evidence="1">
    <location>
        <begin position="434"/>
        <end position="459"/>
    </location>
</feature>
<feature type="region of interest" description="Disordered" evidence="1">
    <location>
        <begin position="546"/>
        <end position="569"/>
    </location>
</feature>
<protein>
    <recommendedName>
        <fullName evidence="4">Reverse transcriptase</fullName>
    </recommendedName>
</protein>
<keyword evidence="3" id="KW-1185">Reference proteome</keyword>
<dbReference type="Proteomes" id="UP001322277">
    <property type="component" value="Chromosome 6"/>
</dbReference>
<feature type="region of interest" description="Disordered" evidence="1">
    <location>
        <begin position="126"/>
        <end position="151"/>
    </location>
</feature>